<evidence type="ECO:0000313" key="1">
    <source>
        <dbReference type="EMBL" id="HIX53681.1"/>
    </source>
</evidence>
<accession>A0A9D2AYC9</accession>
<dbReference type="Proteomes" id="UP000824156">
    <property type="component" value="Unassembled WGS sequence"/>
</dbReference>
<reference evidence="1" key="2">
    <citation type="submission" date="2021-04" db="EMBL/GenBank/DDBJ databases">
        <authorList>
            <person name="Gilroy R."/>
        </authorList>
    </citation>
    <scope>NUCLEOTIDE SEQUENCE</scope>
    <source>
        <strain evidence="1">1719</strain>
    </source>
</reference>
<sequence length="63" mass="7428">VVIEYPLGHRFRREEAIPKIIEKFSANLAEHYSEKQRNEIEAACHLENLAQMSVHTFMELFVI</sequence>
<protein>
    <submittedName>
        <fullName evidence="1">2-methylcitrate dehydratase</fullName>
        <ecNumber evidence="1">4.2.1.79</ecNumber>
    </submittedName>
</protein>
<reference evidence="1" key="1">
    <citation type="journal article" date="2021" name="PeerJ">
        <title>Extensive microbial diversity within the chicken gut microbiome revealed by metagenomics and culture.</title>
        <authorList>
            <person name="Gilroy R."/>
            <person name="Ravi A."/>
            <person name="Getino M."/>
            <person name="Pursley I."/>
            <person name="Horton D.L."/>
            <person name="Alikhan N.F."/>
            <person name="Baker D."/>
            <person name="Gharbi K."/>
            <person name="Hall N."/>
            <person name="Watson M."/>
            <person name="Adriaenssens E.M."/>
            <person name="Foster-Nyarko E."/>
            <person name="Jarju S."/>
            <person name="Secka A."/>
            <person name="Antonio M."/>
            <person name="Oren A."/>
            <person name="Chaudhuri R.R."/>
            <person name="La Ragione R."/>
            <person name="Hildebrand F."/>
            <person name="Pallen M.J."/>
        </authorList>
    </citation>
    <scope>NUCLEOTIDE SEQUENCE</scope>
    <source>
        <strain evidence="1">1719</strain>
    </source>
</reference>
<keyword evidence="1" id="KW-0456">Lyase</keyword>
<dbReference type="InterPro" id="IPR036148">
    <property type="entry name" value="MmgE/PrpD_sf"/>
</dbReference>
<dbReference type="SUPFAM" id="SSF103378">
    <property type="entry name" value="2-methylcitrate dehydratase PrpD"/>
    <property type="match status" value="1"/>
</dbReference>
<proteinExistence type="predicted"/>
<dbReference type="EMBL" id="DXEZ01000041">
    <property type="protein sequence ID" value="HIX53681.1"/>
    <property type="molecule type" value="Genomic_DNA"/>
</dbReference>
<comment type="caution">
    <text evidence="1">The sequence shown here is derived from an EMBL/GenBank/DDBJ whole genome shotgun (WGS) entry which is preliminary data.</text>
</comment>
<dbReference type="Gene3D" id="1.10.4100.10">
    <property type="entry name" value="2-methylcitrate dehydratase PrpD"/>
    <property type="match status" value="1"/>
</dbReference>
<gene>
    <name evidence="1" type="primary">prpD</name>
    <name evidence="1" type="synonym">mmgE</name>
    <name evidence="1" type="ORF">H9853_01540</name>
</gene>
<dbReference type="EC" id="4.2.1.79" evidence="1"/>
<dbReference type="GO" id="GO:0047547">
    <property type="term" value="F:2-methylcitrate dehydratase activity"/>
    <property type="evidence" value="ECO:0007669"/>
    <property type="project" value="UniProtKB-EC"/>
</dbReference>
<feature type="non-terminal residue" evidence="1">
    <location>
        <position position="1"/>
    </location>
</feature>
<evidence type="ECO:0000313" key="2">
    <source>
        <dbReference type="Proteomes" id="UP000824156"/>
    </source>
</evidence>
<name>A0A9D2AYC9_9SPHI</name>
<dbReference type="AlphaFoldDB" id="A0A9D2AYC9"/>
<dbReference type="InterPro" id="IPR042183">
    <property type="entry name" value="MmgE/PrpD_sf_1"/>
</dbReference>
<organism evidence="1 2">
    <name type="scientific">Candidatus Sphingobacterium stercoripullorum</name>
    <dbReference type="NCBI Taxonomy" id="2838759"/>
    <lineage>
        <taxon>Bacteria</taxon>
        <taxon>Pseudomonadati</taxon>
        <taxon>Bacteroidota</taxon>
        <taxon>Sphingobacteriia</taxon>
        <taxon>Sphingobacteriales</taxon>
        <taxon>Sphingobacteriaceae</taxon>
        <taxon>Sphingobacterium</taxon>
    </lineage>
</organism>